<keyword evidence="3" id="KW-1185">Reference proteome</keyword>
<dbReference type="InterPro" id="IPR049945">
    <property type="entry name" value="AAA_22"/>
</dbReference>
<dbReference type="InterPro" id="IPR027417">
    <property type="entry name" value="P-loop_NTPase"/>
</dbReference>
<comment type="caution">
    <text evidence="2">The sequence shown here is derived from an EMBL/GenBank/DDBJ whole genome shotgun (WGS) entry which is preliminary data.</text>
</comment>
<keyword evidence="2" id="KW-0067">ATP-binding</keyword>
<keyword evidence="2" id="KW-0547">Nucleotide-binding</keyword>
<dbReference type="Pfam" id="PF13401">
    <property type="entry name" value="AAA_22"/>
    <property type="match status" value="1"/>
</dbReference>
<dbReference type="Proteomes" id="UP001467690">
    <property type="component" value="Unassembled WGS sequence"/>
</dbReference>
<organism evidence="2 3">
    <name type="scientific">Catenovulum sediminis</name>
    <dbReference type="NCBI Taxonomy" id="1740262"/>
    <lineage>
        <taxon>Bacteria</taxon>
        <taxon>Pseudomonadati</taxon>
        <taxon>Pseudomonadota</taxon>
        <taxon>Gammaproteobacteria</taxon>
        <taxon>Alteromonadales</taxon>
        <taxon>Alteromonadaceae</taxon>
        <taxon>Catenovulum</taxon>
    </lineage>
</organism>
<reference evidence="2 3" key="1">
    <citation type="submission" date="2024-06" db="EMBL/GenBank/DDBJ databases">
        <authorList>
            <person name="Chen R.Y."/>
        </authorList>
    </citation>
    <scope>NUCLEOTIDE SEQUENCE [LARGE SCALE GENOMIC DNA]</scope>
    <source>
        <strain evidence="2 3">D2</strain>
    </source>
</reference>
<dbReference type="EMBL" id="JBELOE010000266">
    <property type="protein sequence ID" value="MER2493757.1"/>
    <property type="molecule type" value="Genomic_DNA"/>
</dbReference>
<dbReference type="Gene3D" id="3.40.50.300">
    <property type="entry name" value="P-loop containing nucleotide triphosphate hydrolases"/>
    <property type="match status" value="1"/>
</dbReference>
<evidence type="ECO:0000259" key="1">
    <source>
        <dbReference type="Pfam" id="PF13401"/>
    </source>
</evidence>
<dbReference type="SUPFAM" id="SSF52540">
    <property type="entry name" value="P-loop containing nucleoside triphosphate hydrolases"/>
    <property type="match status" value="1"/>
</dbReference>
<feature type="domain" description="ORC1/DEAH AAA+ ATPase" evidence="1">
    <location>
        <begin position="39"/>
        <end position="173"/>
    </location>
</feature>
<name>A0ABV1RLE2_9ALTE</name>
<evidence type="ECO:0000313" key="3">
    <source>
        <dbReference type="Proteomes" id="UP001467690"/>
    </source>
</evidence>
<accession>A0ABV1RLE2</accession>
<dbReference type="GO" id="GO:0005524">
    <property type="term" value="F:ATP binding"/>
    <property type="evidence" value="ECO:0007669"/>
    <property type="project" value="UniProtKB-KW"/>
</dbReference>
<proteinExistence type="predicted"/>
<dbReference type="RefSeq" id="WP_143873559.1">
    <property type="nucleotide sequence ID" value="NZ_CP041661.1"/>
</dbReference>
<gene>
    <name evidence="2" type="ORF">ABS311_17920</name>
</gene>
<evidence type="ECO:0000313" key="2">
    <source>
        <dbReference type="EMBL" id="MER2493757.1"/>
    </source>
</evidence>
<sequence length="318" mass="37502">MNQHIHPILRDDYAIFTVETENFLHQLSIWVNNMVPGAYVYGIPRVGKSRAMKYWLVNHFNNSTGQKVKVFRLIKKNSAALSENGFLDEIIVALKGQYVKISNTNSKAKRYDLVYNHMATELRNLKSVQALFVIDEAQNLKDNEFKWLTNIQNMLDDFGCRLTYVLVGTEELNALKTMYCSANETHIIGRFLLYDYRFSGVRTLEELEYIFTNYDEYSEWPINSKISYTEHFFTAAFKRGFRLKDYAELFWQEYQDIYAQINTVKKLEVSMEHIGKAINYLFRTYQAQNAESVVFNSKQVKEAIQHTQFYSYMSTMFR</sequence>
<protein>
    <submittedName>
        <fullName evidence="2">ATP-binding protein</fullName>
    </submittedName>
</protein>